<dbReference type="InterPro" id="IPR000182">
    <property type="entry name" value="GNAT_dom"/>
</dbReference>
<dbReference type="Gene3D" id="3.40.630.30">
    <property type="match status" value="1"/>
</dbReference>
<comment type="caution">
    <text evidence="2">The sequence shown here is derived from an EMBL/GenBank/DDBJ whole genome shotgun (WGS) entry which is preliminary data.</text>
</comment>
<evidence type="ECO:0000313" key="3">
    <source>
        <dbReference type="Proteomes" id="UP000659124"/>
    </source>
</evidence>
<sequence>MDITLQDIVTSRLTLRLLGTDVTEACLQYDFTTAAQLLQATIPTEFQREQSSLQHDRRQLSADPAYRPWASRAILLRDEMIGLIRFHSRPEETPDQPYRLGAAELGYHIFAAHRRKGYAREAIQGMLDWATEYFHTRRFIVSIAPDNLPSLELARTLGFVKVDEAMDETDGLEYVYLLENS</sequence>
<dbReference type="PANTHER" id="PTHR43792:SF1">
    <property type="entry name" value="N-ACETYLTRANSFERASE DOMAIN-CONTAINING PROTEIN"/>
    <property type="match status" value="1"/>
</dbReference>
<proteinExistence type="predicted"/>
<reference evidence="2 3" key="1">
    <citation type="submission" date="2020-09" db="EMBL/GenBank/DDBJ databases">
        <title>Genome sequences of type strains of Chitinophaga qingshengii and Chitinophaga varians.</title>
        <authorList>
            <person name="Kittiwongwattana C."/>
        </authorList>
    </citation>
    <scope>NUCLEOTIDE SEQUENCE [LARGE SCALE GENOMIC DNA]</scope>
    <source>
        <strain evidence="2 3">JCM 30026</strain>
    </source>
</reference>
<dbReference type="Pfam" id="PF13302">
    <property type="entry name" value="Acetyltransf_3"/>
    <property type="match status" value="1"/>
</dbReference>
<evidence type="ECO:0000313" key="2">
    <source>
        <dbReference type="EMBL" id="MBC9933137.1"/>
    </source>
</evidence>
<evidence type="ECO:0000259" key="1">
    <source>
        <dbReference type="PROSITE" id="PS51186"/>
    </source>
</evidence>
<gene>
    <name evidence="2" type="ORF">ICL07_22300</name>
</gene>
<dbReference type="EMBL" id="JACVFC010000003">
    <property type="protein sequence ID" value="MBC9933137.1"/>
    <property type="molecule type" value="Genomic_DNA"/>
</dbReference>
<accession>A0ABR7TRP4</accession>
<dbReference type="InterPro" id="IPR016181">
    <property type="entry name" value="Acyl_CoA_acyltransferase"/>
</dbReference>
<dbReference type="InterPro" id="IPR051531">
    <property type="entry name" value="N-acetyltransferase"/>
</dbReference>
<organism evidence="2 3">
    <name type="scientific">Chitinophaga qingshengii</name>
    <dbReference type="NCBI Taxonomy" id="1569794"/>
    <lineage>
        <taxon>Bacteria</taxon>
        <taxon>Pseudomonadati</taxon>
        <taxon>Bacteroidota</taxon>
        <taxon>Chitinophagia</taxon>
        <taxon>Chitinophagales</taxon>
        <taxon>Chitinophagaceae</taxon>
        <taxon>Chitinophaga</taxon>
    </lineage>
</organism>
<dbReference type="PANTHER" id="PTHR43792">
    <property type="entry name" value="GNAT FAMILY, PUTATIVE (AFU_ORTHOLOGUE AFUA_3G00765)-RELATED-RELATED"/>
    <property type="match status" value="1"/>
</dbReference>
<feature type="domain" description="N-acetyltransferase" evidence="1">
    <location>
        <begin position="13"/>
        <end position="179"/>
    </location>
</feature>
<dbReference type="SUPFAM" id="SSF55729">
    <property type="entry name" value="Acyl-CoA N-acyltransferases (Nat)"/>
    <property type="match status" value="1"/>
</dbReference>
<keyword evidence="3" id="KW-1185">Reference proteome</keyword>
<name>A0ABR7TRP4_9BACT</name>
<dbReference type="RefSeq" id="WP_188090260.1">
    <property type="nucleotide sequence ID" value="NZ_JACVFC010000003.1"/>
</dbReference>
<dbReference type="PROSITE" id="PS51186">
    <property type="entry name" value="GNAT"/>
    <property type="match status" value="1"/>
</dbReference>
<protein>
    <submittedName>
        <fullName evidence="2">GNAT family N-acetyltransferase</fullName>
    </submittedName>
</protein>
<dbReference type="Proteomes" id="UP000659124">
    <property type="component" value="Unassembled WGS sequence"/>
</dbReference>